<dbReference type="RefSeq" id="WP_313794759.1">
    <property type="nucleotide sequence ID" value="NZ_CP102453.1"/>
</dbReference>
<dbReference type="EMBL" id="CP102453">
    <property type="protein sequence ID" value="UUX35268.1"/>
    <property type="molecule type" value="Genomic_DNA"/>
</dbReference>
<organism evidence="1 2">
    <name type="scientific">Fundicoccus culcitae</name>
    <dbReference type="NCBI Taxonomy" id="2969821"/>
    <lineage>
        <taxon>Bacteria</taxon>
        <taxon>Bacillati</taxon>
        <taxon>Bacillota</taxon>
        <taxon>Bacilli</taxon>
        <taxon>Lactobacillales</taxon>
        <taxon>Aerococcaceae</taxon>
        <taxon>Fundicoccus</taxon>
    </lineage>
</organism>
<proteinExistence type="predicted"/>
<evidence type="ECO:0008006" key="3">
    <source>
        <dbReference type="Google" id="ProtNLM"/>
    </source>
</evidence>
<keyword evidence="2" id="KW-1185">Reference proteome</keyword>
<sequence length="128" mass="15087">MSHPKNNGEITHFIIDLMRIIIDGQKIIKRQLELLKMQLDKAESFIESQQLSEEESGILFYFFQNQLFEDEQELLSNIRLSEIMEGRKISRSKIDKVTKQLETLGYLVLVKKKPLVYQLSEEMLLVIE</sequence>
<accession>A0ABY5P9Z7</accession>
<gene>
    <name evidence="1" type="ORF">NRE15_06390</name>
</gene>
<evidence type="ECO:0000313" key="2">
    <source>
        <dbReference type="Proteomes" id="UP001315967"/>
    </source>
</evidence>
<protein>
    <recommendedName>
        <fullName evidence="3">MarR family transcriptional regulator</fullName>
    </recommendedName>
</protein>
<reference evidence="1 2" key="1">
    <citation type="submission" date="2022-08" db="EMBL/GenBank/DDBJ databases">
        <title>Aerococcaceae sp. nov isolated from spoiled eye mask.</title>
        <authorList>
            <person name="Zhou G."/>
            <person name="Xie X.-B."/>
            <person name="Shi Q.-S."/>
            <person name="Wang Y.-S."/>
            <person name="Wen X."/>
            <person name="Peng H."/>
            <person name="Yang X.-J."/>
            <person name="Tao H.-B."/>
            <person name="Huang X.-M."/>
        </authorList>
    </citation>
    <scope>NUCLEOTIDE SEQUENCE [LARGE SCALE GENOMIC DNA]</scope>
    <source>
        <strain evidence="2">DM20194951</strain>
    </source>
</reference>
<dbReference type="Proteomes" id="UP001315967">
    <property type="component" value="Chromosome"/>
</dbReference>
<name>A0ABY5P9Z7_9LACT</name>
<evidence type="ECO:0000313" key="1">
    <source>
        <dbReference type="EMBL" id="UUX35268.1"/>
    </source>
</evidence>